<dbReference type="PANTHER" id="PTHR22765:SF411">
    <property type="entry name" value="OS02G0248440 PROTEIN"/>
    <property type="match status" value="1"/>
</dbReference>
<proteinExistence type="predicted"/>
<accession>A0AAW1H1Y2</accession>
<keyword evidence="1" id="KW-0862">Zinc</keyword>
<dbReference type="GO" id="GO:0061630">
    <property type="term" value="F:ubiquitin protein ligase activity"/>
    <property type="evidence" value="ECO:0007669"/>
    <property type="project" value="TreeGrafter"/>
</dbReference>
<dbReference type="InterPro" id="IPR013083">
    <property type="entry name" value="Znf_RING/FYVE/PHD"/>
</dbReference>
<dbReference type="PROSITE" id="PS50089">
    <property type="entry name" value="ZF_RING_2"/>
    <property type="match status" value="1"/>
</dbReference>
<dbReference type="SMART" id="SM00184">
    <property type="entry name" value="RING"/>
    <property type="match status" value="1"/>
</dbReference>
<gene>
    <name evidence="3" type="ORF">RND81_12G012600</name>
</gene>
<dbReference type="SUPFAM" id="SSF57850">
    <property type="entry name" value="RING/U-box"/>
    <property type="match status" value="1"/>
</dbReference>
<dbReference type="Pfam" id="PF13639">
    <property type="entry name" value="zf-RING_2"/>
    <property type="match status" value="1"/>
</dbReference>
<dbReference type="GO" id="GO:0008270">
    <property type="term" value="F:zinc ion binding"/>
    <property type="evidence" value="ECO:0007669"/>
    <property type="project" value="UniProtKB-KW"/>
</dbReference>
<evidence type="ECO:0000313" key="4">
    <source>
        <dbReference type="Proteomes" id="UP001443914"/>
    </source>
</evidence>
<dbReference type="InterPro" id="IPR051826">
    <property type="entry name" value="E3_ubiquitin-ligase_domain"/>
</dbReference>
<keyword evidence="1" id="KW-0863">Zinc-finger</keyword>
<dbReference type="Gene3D" id="3.30.40.10">
    <property type="entry name" value="Zinc/RING finger domain, C3HC4 (zinc finger)"/>
    <property type="match status" value="1"/>
</dbReference>
<feature type="domain" description="RING-type" evidence="2">
    <location>
        <begin position="85"/>
        <end position="127"/>
    </location>
</feature>
<protein>
    <recommendedName>
        <fullName evidence="2">RING-type domain-containing protein</fullName>
    </recommendedName>
</protein>
<dbReference type="GO" id="GO:0006511">
    <property type="term" value="P:ubiquitin-dependent protein catabolic process"/>
    <property type="evidence" value="ECO:0007669"/>
    <property type="project" value="TreeGrafter"/>
</dbReference>
<comment type="caution">
    <text evidence="3">The sequence shown here is derived from an EMBL/GenBank/DDBJ whole genome shotgun (WGS) entry which is preliminary data.</text>
</comment>
<dbReference type="Proteomes" id="UP001443914">
    <property type="component" value="Unassembled WGS sequence"/>
</dbReference>
<evidence type="ECO:0000313" key="3">
    <source>
        <dbReference type="EMBL" id="KAK9671194.1"/>
    </source>
</evidence>
<keyword evidence="4" id="KW-1185">Reference proteome</keyword>
<dbReference type="AlphaFoldDB" id="A0AAW1H1Y2"/>
<evidence type="ECO:0000256" key="1">
    <source>
        <dbReference type="PROSITE-ProRule" id="PRU00175"/>
    </source>
</evidence>
<sequence length="136" mass="15631">MPWKLDKDKDDGNNKKTNCLRVLYVDNEDTNKIGNIQFLLSSWVKKIVSRDIRVENLIEVTPTLEILEDAEDDRVNQSNASDTTCSICLERLTSDKKSVQITCCKHIFHSSCLFEWLLMKHSCPCCRSCTLTTVLM</sequence>
<dbReference type="PANTHER" id="PTHR22765">
    <property type="entry name" value="RING FINGER AND PROTEASE ASSOCIATED DOMAIN-CONTAINING"/>
    <property type="match status" value="1"/>
</dbReference>
<organism evidence="3 4">
    <name type="scientific">Saponaria officinalis</name>
    <name type="common">Common soapwort</name>
    <name type="synonym">Lychnis saponaria</name>
    <dbReference type="NCBI Taxonomy" id="3572"/>
    <lineage>
        <taxon>Eukaryota</taxon>
        <taxon>Viridiplantae</taxon>
        <taxon>Streptophyta</taxon>
        <taxon>Embryophyta</taxon>
        <taxon>Tracheophyta</taxon>
        <taxon>Spermatophyta</taxon>
        <taxon>Magnoliopsida</taxon>
        <taxon>eudicotyledons</taxon>
        <taxon>Gunneridae</taxon>
        <taxon>Pentapetalae</taxon>
        <taxon>Caryophyllales</taxon>
        <taxon>Caryophyllaceae</taxon>
        <taxon>Caryophylleae</taxon>
        <taxon>Saponaria</taxon>
    </lineage>
</organism>
<dbReference type="InterPro" id="IPR001841">
    <property type="entry name" value="Znf_RING"/>
</dbReference>
<evidence type="ECO:0000259" key="2">
    <source>
        <dbReference type="PROSITE" id="PS50089"/>
    </source>
</evidence>
<dbReference type="EMBL" id="JBDFQZ010000012">
    <property type="protein sequence ID" value="KAK9671194.1"/>
    <property type="molecule type" value="Genomic_DNA"/>
</dbReference>
<name>A0AAW1H1Y2_SAPOF</name>
<reference evidence="3" key="1">
    <citation type="submission" date="2024-03" db="EMBL/GenBank/DDBJ databases">
        <title>WGS assembly of Saponaria officinalis var. Norfolk2.</title>
        <authorList>
            <person name="Jenkins J."/>
            <person name="Shu S."/>
            <person name="Grimwood J."/>
            <person name="Barry K."/>
            <person name="Goodstein D."/>
            <person name="Schmutz J."/>
            <person name="Leebens-Mack J."/>
            <person name="Osbourn A."/>
        </authorList>
    </citation>
    <scope>NUCLEOTIDE SEQUENCE [LARGE SCALE GENOMIC DNA]</scope>
    <source>
        <strain evidence="3">JIC</strain>
    </source>
</reference>
<keyword evidence="1" id="KW-0479">Metal-binding</keyword>